<evidence type="ECO:0000313" key="3">
    <source>
        <dbReference type="Proteomes" id="UP001140513"/>
    </source>
</evidence>
<proteinExistence type="predicted"/>
<feature type="region of interest" description="Disordered" evidence="1">
    <location>
        <begin position="148"/>
        <end position="187"/>
    </location>
</feature>
<dbReference type="EMBL" id="JAPEUX010000001">
    <property type="protein sequence ID" value="KAJ4360957.1"/>
    <property type="molecule type" value="Genomic_DNA"/>
</dbReference>
<comment type="caution">
    <text evidence="2">The sequence shown here is derived from an EMBL/GenBank/DDBJ whole genome shotgun (WGS) entry which is preliminary data.</text>
</comment>
<dbReference type="Proteomes" id="UP001140513">
    <property type="component" value="Unassembled WGS sequence"/>
</dbReference>
<accession>A0A9W8XYX0</accession>
<protein>
    <submittedName>
        <fullName evidence="2">Uncharacterized protein</fullName>
    </submittedName>
</protein>
<dbReference type="AlphaFoldDB" id="A0A9W8XYX0"/>
<evidence type="ECO:0000256" key="1">
    <source>
        <dbReference type="SAM" id="MobiDB-lite"/>
    </source>
</evidence>
<evidence type="ECO:0000313" key="2">
    <source>
        <dbReference type="EMBL" id="KAJ4360957.1"/>
    </source>
</evidence>
<organism evidence="2 3">
    <name type="scientific">Didymosphaeria variabile</name>
    <dbReference type="NCBI Taxonomy" id="1932322"/>
    <lineage>
        <taxon>Eukaryota</taxon>
        <taxon>Fungi</taxon>
        <taxon>Dikarya</taxon>
        <taxon>Ascomycota</taxon>
        <taxon>Pezizomycotina</taxon>
        <taxon>Dothideomycetes</taxon>
        <taxon>Pleosporomycetidae</taxon>
        <taxon>Pleosporales</taxon>
        <taxon>Massarineae</taxon>
        <taxon>Didymosphaeriaceae</taxon>
        <taxon>Didymosphaeria</taxon>
    </lineage>
</organism>
<feature type="compositionally biased region" description="Polar residues" evidence="1">
    <location>
        <begin position="164"/>
        <end position="177"/>
    </location>
</feature>
<reference evidence="2" key="1">
    <citation type="submission" date="2022-10" db="EMBL/GenBank/DDBJ databases">
        <title>Tapping the CABI collections for fungal endophytes: first genome assemblies for Collariella, Neodidymelliopsis, Ascochyta clinopodiicola, Didymella pomorum, Didymosphaeria variabile, Neocosmospora piperis and Neocucurbitaria cava.</title>
        <authorList>
            <person name="Hill R."/>
        </authorList>
    </citation>
    <scope>NUCLEOTIDE SEQUENCE</scope>
    <source>
        <strain evidence="2">IMI 356815</strain>
    </source>
</reference>
<gene>
    <name evidence="2" type="ORF">N0V89_001526</name>
</gene>
<keyword evidence="3" id="KW-1185">Reference proteome</keyword>
<name>A0A9W8XYX0_9PLEO</name>
<dbReference type="GeneID" id="80905056"/>
<sequence>MPPLDFSHVRPDLRLSVAIDFYMALRSMGTRSDVQFHVASRIFDIFKSEWRTMNEAAVVGLAGSFQYAREIFEEDGGDFLQDPVVMVTAHMFAYGMQNEQIDDVRMVKRVLGWAGPALKDFIDRVGIVRYPIRSLVATTAVYALPGRRQRPKELTRHGGGLAQGLTSPAPSDVSSLGSGVFPFGEDPAPSPPHWSMSAISVKEFQDLGLDGWIMLTDVQGREDGGHEGENEVLEAMEVDIEGTTKRLKEMSL</sequence>
<dbReference type="RefSeq" id="XP_056077159.1">
    <property type="nucleotide sequence ID" value="XM_056210337.1"/>
</dbReference>